<dbReference type="PANTHER" id="PTHR34219:SF1">
    <property type="entry name" value="PEPSY DOMAIN-CONTAINING PROTEIN"/>
    <property type="match status" value="1"/>
</dbReference>
<dbReference type="OrthoDB" id="9791166at2"/>
<organism evidence="3 4">
    <name type="scientific">Photobacterium leiognathi</name>
    <dbReference type="NCBI Taxonomy" id="553611"/>
    <lineage>
        <taxon>Bacteria</taxon>
        <taxon>Pseudomonadati</taxon>
        <taxon>Pseudomonadota</taxon>
        <taxon>Gammaproteobacteria</taxon>
        <taxon>Vibrionales</taxon>
        <taxon>Vibrionaceae</taxon>
        <taxon>Photobacterium</taxon>
    </lineage>
</organism>
<keyword evidence="1" id="KW-0812">Transmembrane</keyword>
<dbReference type="EMBL" id="PYOJ01000016">
    <property type="protein sequence ID" value="PSV88832.1"/>
    <property type="molecule type" value="Genomic_DNA"/>
</dbReference>
<dbReference type="InterPro" id="IPR025711">
    <property type="entry name" value="PepSY"/>
</dbReference>
<keyword evidence="1" id="KW-1133">Transmembrane helix</keyword>
<feature type="transmembrane region" description="Helical" evidence="1">
    <location>
        <begin position="145"/>
        <end position="166"/>
    </location>
</feature>
<dbReference type="AlphaFoldDB" id="A0A2T3M8X9"/>
<dbReference type="InterPro" id="IPR005625">
    <property type="entry name" value="PepSY-ass_TM"/>
</dbReference>
<feature type="transmembrane region" description="Helical" evidence="1">
    <location>
        <begin position="340"/>
        <end position="363"/>
    </location>
</feature>
<gene>
    <name evidence="3" type="ORF">CTM89_13665</name>
</gene>
<evidence type="ECO:0000256" key="1">
    <source>
        <dbReference type="SAM" id="Phobius"/>
    </source>
</evidence>
<dbReference type="Pfam" id="PF03413">
    <property type="entry name" value="PepSY"/>
    <property type="match status" value="1"/>
</dbReference>
<keyword evidence="1" id="KW-0472">Membrane</keyword>
<dbReference type="Pfam" id="PF03929">
    <property type="entry name" value="PepSY_TM"/>
    <property type="match status" value="1"/>
</dbReference>
<feature type="transmembrane region" description="Helical" evidence="1">
    <location>
        <begin position="383"/>
        <end position="409"/>
    </location>
</feature>
<sequence>MFYAKKIHHWLWRWHIIAGLISLPFVLLLSVTGAIYLFKADYEQQTYRSMTQVTPSVSYLTYQQQLDIAQKAAKENGLAIPTKMILPDSDYQATQFIAGRFSSESYTFVNPYTGEVTGQFARKDTLMQKVRKLHGELLLGKKGSWVIELVASWLVVLIMTGLYLFFPRSIAEIRTLFRVRVKQGKRTFYRDLHALCGFWLSLALLMVLAGGLPWTELFGSNFKTVRDQTGTGYPTGYHGRGLESDPTKAANKLDLDDVVTIAKDKDLAGVVTITIPTKPKGIYSISNRAEALKDQQQIHVDQYSGNVIKTFSWSDVGVLSNGRHVVMRIHQGEFFGQANWYFMLGLCVLTAVLSASALVSYCLRKPKKSLGLPKAARDKQIGVLLWGSMLLLGITLPMFGISLLAIMTLCLISKILKKTIRLVSAAS</sequence>
<evidence type="ECO:0000313" key="4">
    <source>
        <dbReference type="Proteomes" id="UP000240410"/>
    </source>
</evidence>
<evidence type="ECO:0000313" key="3">
    <source>
        <dbReference type="EMBL" id="PSV88832.1"/>
    </source>
</evidence>
<dbReference type="RefSeq" id="WP_107277395.1">
    <property type="nucleotide sequence ID" value="NZ_PYOJ01000016.1"/>
</dbReference>
<dbReference type="STRING" id="553611.GCA_001557755_01486"/>
<feature type="domain" description="PepSY" evidence="2">
    <location>
        <begin position="252"/>
        <end position="310"/>
    </location>
</feature>
<comment type="caution">
    <text evidence="3">The sequence shown here is derived from an EMBL/GenBank/DDBJ whole genome shotgun (WGS) entry which is preliminary data.</text>
</comment>
<feature type="transmembrane region" description="Helical" evidence="1">
    <location>
        <begin position="187"/>
        <end position="212"/>
    </location>
</feature>
<name>A0A2T3M8X9_PHOLE</name>
<dbReference type="PANTHER" id="PTHR34219">
    <property type="entry name" value="IRON-REGULATED INNER MEMBRANE PROTEIN-RELATED"/>
    <property type="match status" value="1"/>
</dbReference>
<evidence type="ECO:0000259" key="2">
    <source>
        <dbReference type="Pfam" id="PF03413"/>
    </source>
</evidence>
<dbReference type="Proteomes" id="UP000240410">
    <property type="component" value="Unassembled WGS sequence"/>
</dbReference>
<reference evidence="3 4" key="1">
    <citation type="submission" date="2018-03" db="EMBL/GenBank/DDBJ databases">
        <title>Whole genome sequencing of Histamine producing bacteria.</title>
        <authorList>
            <person name="Butler K."/>
        </authorList>
    </citation>
    <scope>NUCLEOTIDE SEQUENCE [LARGE SCALE GENOMIC DNA]</scope>
    <source>
        <strain evidence="3 4">ATCC 33979</strain>
    </source>
</reference>
<accession>A0A2T3M8X9</accession>
<feature type="transmembrane region" description="Helical" evidence="1">
    <location>
        <begin position="12"/>
        <end position="38"/>
    </location>
</feature>
<proteinExistence type="predicted"/>
<protein>
    <submittedName>
        <fullName evidence="3">PepSY domain-containing protein</fullName>
    </submittedName>
</protein>